<feature type="domain" description="RNA polymerase sigma-70 region 2" evidence="6">
    <location>
        <begin position="48"/>
        <end position="112"/>
    </location>
</feature>
<keyword evidence="5" id="KW-0804">Transcription</keyword>
<organism evidence="8 9">
    <name type="scientific">Phaeodactylibacter luteus</name>
    <dbReference type="NCBI Taxonomy" id="1564516"/>
    <lineage>
        <taxon>Bacteria</taxon>
        <taxon>Pseudomonadati</taxon>
        <taxon>Bacteroidota</taxon>
        <taxon>Saprospiria</taxon>
        <taxon>Saprospirales</taxon>
        <taxon>Haliscomenobacteraceae</taxon>
        <taxon>Phaeodactylibacter</taxon>
    </lineage>
</organism>
<evidence type="ECO:0000313" key="8">
    <source>
        <dbReference type="EMBL" id="TXB65528.1"/>
    </source>
</evidence>
<dbReference type="InterPro" id="IPR013249">
    <property type="entry name" value="RNA_pol_sigma70_r4_t2"/>
</dbReference>
<dbReference type="InterPro" id="IPR036388">
    <property type="entry name" value="WH-like_DNA-bd_sf"/>
</dbReference>
<dbReference type="Gene3D" id="1.10.1740.10">
    <property type="match status" value="1"/>
</dbReference>
<feature type="domain" description="RNA polymerase sigma factor 70 region 4 type 2" evidence="7">
    <location>
        <begin position="145"/>
        <end position="197"/>
    </location>
</feature>
<keyword evidence="9" id="KW-1185">Reference proteome</keyword>
<dbReference type="NCBIfam" id="TIGR02937">
    <property type="entry name" value="sigma70-ECF"/>
    <property type="match status" value="1"/>
</dbReference>
<evidence type="ECO:0000256" key="4">
    <source>
        <dbReference type="ARBA" id="ARBA00023125"/>
    </source>
</evidence>
<dbReference type="OrthoDB" id="1116873at2"/>
<dbReference type="Pfam" id="PF08281">
    <property type="entry name" value="Sigma70_r4_2"/>
    <property type="match status" value="1"/>
</dbReference>
<gene>
    <name evidence="8" type="ORF">FRY97_05985</name>
</gene>
<keyword evidence="3" id="KW-0731">Sigma factor</keyword>
<keyword evidence="2" id="KW-0805">Transcription regulation</keyword>
<comment type="caution">
    <text evidence="8">The sequence shown here is derived from an EMBL/GenBank/DDBJ whole genome shotgun (WGS) entry which is preliminary data.</text>
</comment>
<dbReference type="InterPro" id="IPR014284">
    <property type="entry name" value="RNA_pol_sigma-70_dom"/>
</dbReference>
<evidence type="ECO:0000259" key="6">
    <source>
        <dbReference type="Pfam" id="PF04542"/>
    </source>
</evidence>
<protein>
    <submittedName>
        <fullName evidence="8">Sigma-70 family RNA polymerase sigma factor</fullName>
    </submittedName>
</protein>
<dbReference type="PANTHER" id="PTHR43133:SF8">
    <property type="entry name" value="RNA POLYMERASE SIGMA FACTOR HI_1459-RELATED"/>
    <property type="match status" value="1"/>
</dbReference>
<evidence type="ECO:0000256" key="2">
    <source>
        <dbReference type="ARBA" id="ARBA00023015"/>
    </source>
</evidence>
<dbReference type="Gene3D" id="1.10.10.10">
    <property type="entry name" value="Winged helix-like DNA-binding domain superfamily/Winged helix DNA-binding domain"/>
    <property type="match status" value="1"/>
</dbReference>
<dbReference type="SUPFAM" id="SSF88659">
    <property type="entry name" value="Sigma3 and sigma4 domains of RNA polymerase sigma factors"/>
    <property type="match status" value="1"/>
</dbReference>
<evidence type="ECO:0000259" key="7">
    <source>
        <dbReference type="Pfam" id="PF08281"/>
    </source>
</evidence>
<dbReference type="InterPro" id="IPR039425">
    <property type="entry name" value="RNA_pol_sigma-70-like"/>
</dbReference>
<evidence type="ECO:0000256" key="5">
    <source>
        <dbReference type="ARBA" id="ARBA00023163"/>
    </source>
</evidence>
<dbReference type="GO" id="GO:0003677">
    <property type="term" value="F:DNA binding"/>
    <property type="evidence" value="ECO:0007669"/>
    <property type="project" value="UniProtKB-KW"/>
</dbReference>
<dbReference type="InterPro" id="IPR007627">
    <property type="entry name" value="RNA_pol_sigma70_r2"/>
</dbReference>
<evidence type="ECO:0000256" key="1">
    <source>
        <dbReference type="ARBA" id="ARBA00010641"/>
    </source>
</evidence>
<dbReference type="GO" id="GO:0006352">
    <property type="term" value="P:DNA-templated transcription initiation"/>
    <property type="evidence" value="ECO:0007669"/>
    <property type="project" value="InterPro"/>
</dbReference>
<sequence length="208" mass="24318">MCKFRLRTKLKIPGMLRIFRKAAPDDLPDEALLRQYRQSGDQHLLAALFSRHVPLVYGIGLKYFKDQQQAEDVCMAVYELLVNKVLEHDIQHFVGWLHALARNHCLMHLRKAAVQREENTPPELMQSADQRHHTLEWPEEEAQLKALRSCLSGLPPAQQQCIEEFYLSGYSYKEIAQSRQETVGRVRSYIQNGRRNLRICMEKLIHRA</sequence>
<comment type="similarity">
    <text evidence="1">Belongs to the sigma-70 factor family. ECF subfamily.</text>
</comment>
<dbReference type="InterPro" id="IPR013325">
    <property type="entry name" value="RNA_pol_sigma_r2"/>
</dbReference>
<dbReference type="PANTHER" id="PTHR43133">
    <property type="entry name" value="RNA POLYMERASE ECF-TYPE SIGMA FACTO"/>
    <property type="match status" value="1"/>
</dbReference>
<dbReference type="SUPFAM" id="SSF88946">
    <property type="entry name" value="Sigma2 domain of RNA polymerase sigma factors"/>
    <property type="match status" value="1"/>
</dbReference>
<reference evidence="8 9" key="1">
    <citation type="submission" date="2019-08" db="EMBL/GenBank/DDBJ databases">
        <title>Genome of Phaeodactylibacter luteus.</title>
        <authorList>
            <person name="Bowman J.P."/>
        </authorList>
    </citation>
    <scope>NUCLEOTIDE SEQUENCE [LARGE SCALE GENOMIC DNA]</scope>
    <source>
        <strain evidence="8 9">KCTC 42180</strain>
    </source>
</reference>
<dbReference type="InterPro" id="IPR013324">
    <property type="entry name" value="RNA_pol_sigma_r3/r4-like"/>
</dbReference>
<dbReference type="Pfam" id="PF04542">
    <property type="entry name" value="Sigma70_r2"/>
    <property type="match status" value="1"/>
</dbReference>
<dbReference type="GO" id="GO:0016987">
    <property type="term" value="F:sigma factor activity"/>
    <property type="evidence" value="ECO:0007669"/>
    <property type="project" value="UniProtKB-KW"/>
</dbReference>
<dbReference type="EMBL" id="VOOR01000009">
    <property type="protein sequence ID" value="TXB65528.1"/>
    <property type="molecule type" value="Genomic_DNA"/>
</dbReference>
<evidence type="ECO:0000313" key="9">
    <source>
        <dbReference type="Proteomes" id="UP000321580"/>
    </source>
</evidence>
<dbReference type="AlphaFoldDB" id="A0A5C6RTB6"/>
<dbReference type="CDD" id="cd06171">
    <property type="entry name" value="Sigma70_r4"/>
    <property type="match status" value="1"/>
</dbReference>
<dbReference type="Proteomes" id="UP000321580">
    <property type="component" value="Unassembled WGS sequence"/>
</dbReference>
<keyword evidence="4" id="KW-0238">DNA-binding</keyword>
<proteinExistence type="inferred from homology"/>
<name>A0A5C6RTB6_9BACT</name>
<accession>A0A5C6RTB6</accession>
<evidence type="ECO:0000256" key="3">
    <source>
        <dbReference type="ARBA" id="ARBA00023082"/>
    </source>
</evidence>